<sequence length="97" mass="10974">MDNRTKAVSNFVACLERNKGADRNGQPWYNEGFESITVIEHYSAYKLGFTGSGGSVRSSALDPKLTGYLKDRADTLDMVMRIIIRWQSQESHFLVVK</sequence>
<proteinExistence type="predicted"/>
<dbReference type="Proteomes" id="UP000198970">
    <property type="component" value="Chromosome I"/>
</dbReference>
<accession>A0ABY1CH10</accession>
<evidence type="ECO:0000313" key="1">
    <source>
        <dbReference type="EMBL" id="SEU04177.1"/>
    </source>
</evidence>
<keyword evidence="2" id="KW-1185">Reference proteome</keyword>
<gene>
    <name evidence="1" type="ORF">SAMN02745906_4274</name>
</gene>
<protein>
    <submittedName>
        <fullName evidence="1">Uncharacterized protein</fullName>
    </submittedName>
</protein>
<dbReference type="RefSeq" id="WP_054791038.1">
    <property type="nucleotide sequence ID" value="NZ_LT630003.1"/>
</dbReference>
<name>A0ABY1CH10_9FIRM</name>
<evidence type="ECO:0000313" key="2">
    <source>
        <dbReference type="Proteomes" id="UP000198970"/>
    </source>
</evidence>
<dbReference type="EMBL" id="LT630003">
    <property type="protein sequence ID" value="SEU04177.1"/>
    <property type="molecule type" value="Genomic_DNA"/>
</dbReference>
<organism evidence="1 2">
    <name type="scientific">Lacrimispora sphenoides JCM 1415</name>
    <dbReference type="NCBI Taxonomy" id="1297793"/>
    <lineage>
        <taxon>Bacteria</taxon>
        <taxon>Bacillati</taxon>
        <taxon>Bacillota</taxon>
        <taxon>Clostridia</taxon>
        <taxon>Lachnospirales</taxon>
        <taxon>Lachnospiraceae</taxon>
        <taxon>Lacrimispora</taxon>
    </lineage>
</organism>
<reference evidence="1 2" key="1">
    <citation type="submission" date="2016-10" db="EMBL/GenBank/DDBJ databases">
        <authorList>
            <person name="Varghese N."/>
            <person name="Submissions S."/>
        </authorList>
    </citation>
    <scope>NUCLEOTIDE SEQUENCE [LARGE SCALE GENOMIC DNA]</scope>
    <source>
        <strain evidence="1 2">ATCC 19403</strain>
    </source>
</reference>